<reference evidence="4 5" key="1">
    <citation type="submission" date="2018-11" db="EMBL/GenBank/DDBJ databases">
        <title>Genome sequence of Saitozyma podzolica DSM 27192.</title>
        <authorList>
            <person name="Aliyu H."/>
            <person name="Gorte O."/>
            <person name="Ochsenreither K."/>
        </authorList>
    </citation>
    <scope>NUCLEOTIDE SEQUENCE [LARGE SCALE GENOMIC DNA]</scope>
    <source>
        <strain evidence="4 5">DSM 27192</strain>
    </source>
</reference>
<dbReference type="EMBL" id="RSCD01000014">
    <property type="protein sequence ID" value="RSH89261.1"/>
    <property type="molecule type" value="Genomic_DNA"/>
</dbReference>
<dbReference type="InterPro" id="IPR051317">
    <property type="entry name" value="Gfo/Idh/MocA_oxidoreduct"/>
</dbReference>
<dbReference type="GO" id="GO:0016491">
    <property type="term" value="F:oxidoreductase activity"/>
    <property type="evidence" value="ECO:0007669"/>
    <property type="project" value="UniProtKB-KW"/>
</dbReference>
<dbReference type="Gene3D" id="3.30.360.10">
    <property type="entry name" value="Dihydrodipicolinate Reductase, domain 2"/>
    <property type="match status" value="1"/>
</dbReference>
<evidence type="ECO:0000313" key="5">
    <source>
        <dbReference type="Proteomes" id="UP000279259"/>
    </source>
</evidence>
<name>A0A427YDM1_9TREE</name>
<comment type="caution">
    <text evidence="4">The sequence shown here is derived from an EMBL/GenBank/DDBJ whole genome shotgun (WGS) entry which is preliminary data.</text>
</comment>
<dbReference type="Proteomes" id="UP000279259">
    <property type="component" value="Unassembled WGS sequence"/>
</dbReference>
<dbReference type="Pfam" id="PF02894">
    <property type="entry name" value="GFO_IDH_MocA_C"/>
    <property type="match status" value="1"/>
</dbReference>
<feature type="domain" description="Gfo/Idh/MocA-like oxidoreductase C-terminal" evidence="3">
    <location>
        <begin position="29"/>
        <end position="179"/>
    </location>
</feature>
<dbReference type="InterPro" id="IPR004104">
    <property type="entry name" value="Gfo/Idh/MocA-like_OxRdtase_C"/>
</dbReference>
<gene>
    <name evidence="4" type="ORF">EHS25_002373</name>
</gene>
<proteinExistence type="inferred from homology"/>
<organism evidence="4 5">
    <name type="scientific">Saitozyma podzolica</name>
    <dbReference type="NCBI Taxonomy" id="1890683"/>
    <lineage>
        <taxon>Eukaryota</taxon>
        <taxon>Fungi</taxon>
        <taxon>Dikarya</taxon>
        <taxon>Basidiomycota</taxon>
        <taxon>Agaricomycotina</taxon>
        <taxon>Tremellomycetes</taxon>
        <taxon>Tremellales</taxon>
        <taxon>Trimorphomycetaceae</taxon>
        <taxon>Saitozyma</taxon>
    </lineage>
</organism>
<comment type="similarity">
    <text evidence="1">Belongs to the Gfo/Idh/MocA family.</text>
</comment>
<evidence type="ECO:0000313" key="4">
    <source>
        <dbReference type="EMBL" id="RSH89261.1"/>
    </source>
</evidence>
<evidence type="ECO:0000256" key="1">
    <source>
        <dbReference type="ARBA" id="ARBA00010928"/>
    </source>
</evidence>
<keyword evidence="5" id="KW-1185">Reference proteome</keyword>
<sequence>MDLYYPPPNPTSSPLHVTLRASIMSPLPKQLRFQIKGSRGTFIKHGLDPQGDFREELARGKRVEDVPGYGVEKEEDWGTVWVAEEERDGAVFRSEVDARRKAVKQDAVARVHSNRRWFPADLLRRIKSEPGNYPALYSNLYDAITSKDPGRLAVKPEEAVQVLRLIELGVRSSREGRVLDV</sequence>
<accession>A0A427YDM1</accession>
<dbReference type="OrthoDB" id="446809at2759"/>
<dbReference type="AlphaFoldDB" id="A0A427YDM1"/>
<dbReference type="PANTHER" id="PTHR43708">
    <property type="entry name" value="CONSERVED EXPRESSED OXIDOREDUCTASE (EUROFUNG)"/>
    <property type="match status" value="1"/>
</dbReference>
<keyword evidence="2" id="KW-0560">Oxidoreductase</keyword>
<dbReference type="STRING" id="1890683.A0A427YDM1"/>
<dbReference type="PANTHER" id="PTHR43708:SF5">
    <property type="entry name" value="CONSERVED EXPRESSED OXIDOREDUCTASE (EUROFUNG)-RELATED"/>
    <property type="match status" value="1"/>
</dbReference>
<protein>
    <recommendedName>
        <fullName evidence="3">Gfo/Idh/MocA-like oxidoreductase C-terminal domain-containing protein</fullName>
    </recommendedName>
</protein>
<evidence type="ECO:0000259" key="3">
    <source>
        <dbReference type="Pfam" id="PF02894"/>
    </source>
</evidence>
<evidence type="ECO:0000256" key="2">
    <source>
        <dbReference type="ARBA" id="ARBA00023002"/>
    </source>
</evidence>